<feature type="domain" description="C3H1-type" evidence="13">
    <location>
        <begin position="43"/>
        <end position="70"/>
    </location>
</feature>
<dbReference type="Gene3D" id="4.10.1000.10">
    <property type="entry name" value="Zinc finger, CCCH-type"/>
    <property type="match status" value="3"/>
</dbReference>
<proteinExistence type="inferred from homology"/>
<dbReference type="FunFam" id="4.10.1000.10:FF:000012">
    <property type="entry name" value="cleavage and polyadenylation specificity factor subunit 4"/>
    <property type="match status" value="1"/>
</dbReference>
<comment type="subcellular location">
    <subcellularLocation>
        <location evidence="1 11">Nucleus</location>
    </subcellularLocation>
</comment>
<dbReference type="PANTHER" id="PTHR23102:SF24">
    <property type="entry name" value="CLEAVAGE AND POLYADENYLATION SPECIFICITY FACTOR SUBUNIT 4"/>
    <property type="match status" value="1"/>
</dbReference>
<keyword evidence="7 10" id="KW-0862">Zinc</keyword>
<feature type="domain" description="C3H1-type" evidence="13">
    <location>
        <begin position="115"/>
        <end position="143"/>
    </location>
</feature>
<dbReference type="Pfam" id="PF00642">
    <property type="entry name" value="zf-CCCH"/>
    <property type="match status" value="1"/>
</dbReference>
<keyword evidence="4 10" id="KW-0479">Metal-binding</keyword>
<feature type="domain" description="C3H1-type" evidence="13">
    <location>
        <begin position="144"/>
        <end position="171"/>
    </location>
</feature>
<evidence type="ECO:0000313" key="15">
    <source>
        <dbReference type="EMBL" id="KAJ1921399.1"/>
    </source>
</evidence>
<evidence type="ECO:0000256" key="4">
    <source>
        <dbReference type="ARBA" id="ARBA00022723"/>
    </source>
</evidence>
<dbReference type="SUPFAM" id="SSF57756">
    <property type="entry name" value="Retrovirus zinc finger-like domains"/>
    <property type="match status" value="1"/>
</dbReference>
<evidence type="ECO:0000256" key="6">
    <source>
        <dbReference type="ARBA" id="ARBA00022771"/>
    </source>
</evidence>
<dbReference type="AlphaFoldDB" id="A0A9W8A317"/>
<keyword evidence="8 11" id="KW-0694">RNA-binding</keyword>
<evidence type="ECO:0000256" key="10">
    <source>
        <dbReference type="PROSITE-ProRule" id="PRU00723"/>
    </source>
</evidence>
<dbReference type="EMBL" id="JANBPU010000005">
    <property type="protein sequence ID" value="KAJ1921399.1"/>
    <property type="molecule type" value="Genomic_DNA"/>
</dbReference>
<dbReference type="OrthoDB" id="1914176at2759"/>
<dbReference type="PROSITE" id="PS50103">
    <property type="entry name" value="ZF_C3H1"/>
    <property type="match status" value="5"/>
</dbReference>
<gene>
    <name evidence="15" type="primary">CPSF4</name>
    <name evidence="15" type="ORF">H4219_000716</name>
</gene>
<dbReference type="Pfam" id="PF00098">
    <property type="entry name" value="zf-CCHC"/>
    <property type="match status" value="1"/>
</dbReference>
<comment type="caution">
    <text evidence="15">The sequence shown here is derived from an EMBL/GenBank/DDBJ whole genome shotgun (WGS) entry which is preliminary data.</text>
</comment>
<feature type="zinc finger region" description="C3H1-type" evidence="10">
    <location>
        <begin position="115"/>
        <end position="143"/>
    </location>
</feature>
<evidence type="ECO:0000256" key="12">
    <source>
        <dbReference type="SAM" id="MobiDB-lite"/>
    </source>
</evidence>
<evidence type="ECO:0000256" key="5">
    <source>
        <dbReference type="ARBA" id="ARBA00022737"/>
    </source>
</evidence>
<feature type="domain" description="C3H1-type" evidence="13">
    <location>
        <begin position="173"/>
        <end position="195"/>
    </location>
</feature>
<evidence type="ECO:0000256" key="9">
    <source>
        <dbReference type="ARBA" id="ARBA00023242"/>
    </source>
</evidence>
<dbReference type="Proteomes" id="UP001150538">
    <property type="component" value="Unassembled WGS sequence"/>
</dbReference>
<sequence>MPQGILTLVDTNRAVENIKFDFEDFIRNELGLHIDGSTPSKSNEASGVCNFFLRGHCWKGSNCQYRHLTPQENMQEKHQRNVQNRMQDRAVVCKHWLRGLCKKGEQCEFLHEYNMKKMPECWFYTKNGECSNGDECIYQHIDPESRVKECAWYARGFCKHGPKCRNKHVRRIICKQYMFGFCPKGPTCPNSHPSFELPISNDAQADGQQEFAQDGNQNRVQQSSFQNSSQLSGQQAPGYRPLEEVTCFKCNAMGHYANKCPNSKSGPIIPTIKPIQNK</sequence>
<evidence type="ECO:0000256" key="8">
    <source>
        <dbReference type="ARBA" id="ARBA00022884"/>
    </source>
</evidence>
<feature type="domain" description="C3H1-type" evidence="13">
    <location>
        <begin position="87"/>
        <end position="114"/>
    </location>
</feature>
<evidence type="ECO:0000259" key="13">
    <source>
        <dbReference type="PROSITE" id="PS50103"/>
    </source>
</evidence>
<evidence type="ECO:0000256" key="3">
    <source>
        <dbReference type="ARBA" id="ARBA00022664"/>
    </source>
</evidence>
<dbReference type="Pfam" id="PF16131">
    <property type="entry name" value="Torus"/>
    <property type="match status" value="1"/>
</dbReference>
<dbReference type="Gene3D" id="4.10.60.10">
    <property type="entry name" value="Zinc finger, CCHC-type"/>
    <property type="match status" value="1"/>
</dbReference>
<evidence type="ECO:0000256" key="2">
    <source>
        <dbReference type="ARBA" id="ARBA00008907"/>
    </source>
</evidence>
<accession>A0A9W8A317</accession>
<comment type="function">
    <text evidence="11">Component of the cleavage factor I (CF I) involved in pre-mRNA 3'-end processing.</text>
</comment>
<feature type="zinc finger region" description="C3H1-type" evidence="10">
    <location>
        <begin position="87"/>
        <end position="114"/>
    </location>
</feature>
<feature type="region of interest" description="Disordered" evidence="12">
    <location>
        <begin position="208"/>
        <end position="237"/>
    </location>
</feature>
<dbReference type="PANTHER" id="PTHR23102">
    <property type="entry name" value="CLEAVAGE AND POLYADENYLATION SPECIFICITY FACTOR SUBUNIT 4-RELATED"/>
    <property type="match status" value="1"/>
</dbReference>
<dbReference type="PROSITE" id="PS50158">
    <property type="entry name" value="ZF_CCHC"/>
    <property type="match status" value="1"/>
</dbReference>
<dbReference type="GO" id="GO:0005634">
    <property type="term" value="C:nucleus"/>
    <property type="evidence" value="ECO:0007669"/>
    <property type="project" value="UniProtKB-SubCell"/>
</dbReference>
<dbReference type="InterPro" id="IPR045348">
    <property type="entry name" value="CPSF4/Yth1"/>
</dbReference>
<comment type="similarity">
    <text evidence="2 11">Belongs to the CPSF4/YTH1 family.</text>
</comment>
<evidence type="ECO:0000259" key="14">
    <source>
        <dbReference type="PROSITE" id="PS50158"/>
    </source>
</evidence>
<dbReference type="InterPro" id="IPR001878">
    <property type="entry name" value="Znf_CCHC"/>
</dbReference>
<dbReference type="Pfam" id="PF14608">
    <property type="entry name" value="zf-CCCH_2"/>
    <property type="match status" value="3"/>
</dbReference>
<dbReference type="SMART" id="SM00356">
    <property type="entry name" value="ZnF_C3H1"/>
    <property type="match status" value="5"/>
</dbReference>
<organism evidence="15 16">
    <name type="scientific">Mycoemilia scoparia</name>
    <dbReference type="NCBI Taxonomy" id="417184"/>
    <lineage>
        <taxon>Eukaryota</taxon>
        <taxon>Fungi</taxon>
        <taxon>Fungi incertae sedis</taxon>
        <taxon>Zoopagomycota</taxon>
        <taxon>Kickxellomycotina</taxon>
        <taxon>Kickxellomycetes</taxon>
        <taxon>Kickxellales</taxon>
        <taxon>Kickxellaceae</taxon>
        <taxon>Mycoemilia</taxon>
    </lineage>
</organism>
<protein>
    <recommendedName>
        <fullName evidence="11">mRNA 3'-end-processing protein</fullName>
    </recommendedName>
</protein>
<dbReference type="InterPro" id="IPR000571">
    <property type="entry name" value="Znf_CCCH"/>
</dbReference>
<dbReference type="InterPro" id="IPR032297">
    <property type="entry name" value="Torus"/>
</dbReference>
<feature type="zinc finger region" description="C3H1-type" evidence="10">
    <location>
        <begin position="144"/>
        <end position="171"/>
    </location>
</feature>
<dbReference type="InterPro" id="IPR036875">
    <property type="entry name" value="Znf_CCHC_sf"/>
</dbReference>
<reference evidence="15" key="1">
    <citation type="submission" date="2022-07" db="EMBL/GenBank/DDBJ databases">
        <title>Phylogenomic reconstructions and comparative analyses of Kickxellomycotina fungi.</title>
        <authorList>
            <person name="Reynolds N.K."/>
            <person name="Stajich J.E."/>
            <person name="Barry K."/>
            <person name="Grigoriev I.V."/>
            <person name="Crous P."/>
            <person name="Smith M.E."/>
        </authorList>
    </citation>
    <scope>NUCLEOTIDE SEQUENCE</scope>
    <source>
        <strain evidence="15">NBRC 100468</strain>
    </source>
</reference>
<evidence type="ECO:0000256" key="7">
    <source>
        <dbReference type="ARBA" id="ARBA00022833"/>
    </source>
</evidence>
<dbReference type="GO" id="GO:0003723">
    <property type="term" value="F:RNA binding"/>
    <property type="evidence" value="ECO:0007669"/>
    <property type="project" value="UniProtKB-UniRule"/>
</dbReference>
<dbReference type="SMART" id="SM00343">
    <property type="entry name" value="ZnF_C2HC"/>
    <property type="match status" value="1"/>
</dbReference>
<evidence type="ECO:0000256" key="1">
    <source>
        <dbReference type="ARBA" id="ARBA00004123"/>
    </source>
</evidence>
<keyword evidence="3 11" id="KW-0507">mRNA processing</keyword>
<dbReference type="GO" id="GO:0031124">
    <property type="term" value="P:mRNA 3'-end processing"/>
    <property type="evidence" value="ECO:0007669"/>
    <property type="project" value="UniProtKB-UniRule"/>
</dbReference>
<feature type="zinc finger region" description="C3H1-type" evidence="10">
    <location>
        <begin position="173"/>
        <end position="195"/>
    </location>
</feature>
<dbReference type="InterPro" id="IPR036855">
    <property type="entry name" value="Znf_CCCH_sf"/>
</dbReference>
<evidence type="ECO:0000313" key="16">
    <source>
        <dbReference type="Proteomes" id="UP001150538"/>
    </source>
</evidence>
<evidence type="ECO:0000256" key="11">
    <source>
        <dbReference type="RuleBase" id="RU369008"/>
    </source>
</evidence>
<dbReference type="SUPFAM" id="SSF90229">
    <property type="entry name" value="CCCH zinc finger"/>
    <property type="match status" value="3"/>
</dbReference>
<feature type="zinc finger region" description="C3H1-type" evidence="10">
    <location>
        <begin position="43"/>
        <end position="70"/>
    </location>
</feature>
<keyword evidence="9 11" id="KW-0539">Nucleus</keyword>
<keyword evidence="16" id="KW-1185">Reference proteome</keyword>
<keyword evidence="5 11" id="KW-0677">Repeat</keyword>
<name>A0A9W8A317_9FUNG</name>
<feature type="compositionally biased region" description="Low complexity" evidence="12">
    <location>
        <begin position="216"/>
        <end position="235"/>
    </location>
</feature>
<keyword evidence="6 10" id="KW-0863">Zinc-finger</keyword>
<dbReference type="GO" id="GO:0008270">
    <property type="term" value="F:zinc ion binding"/>
    <property type="evidence" value="ECO:0007669"/>
    <property type="project" value="UniProtKB-KW"/>
</dbReference>
<feature type="domain" description="CCHC-type" evidence="14">
    <location>
        <begin position="247"/>
        <end position="262"/>
    </location>
</feature>